<feature type="domain" description="Adenosine/AMP deaminase N-terminal" evidence="16">
    <location>
        <begin position="22"/>
        <end position="102"/>
    </location>
</feature>
<comment type="subunit">
    <text evidence="11">Homodimer. Interacts with adenosine receptors. Binds heparin.</text>
</comment>
<evidence type="ECO:0000256" key="12">
    <source>
        <dbReference type="ARBA" id="ARBA00071165"/>
    </source>
</evidence>
<dbReference type="EMBL" id="JH171724">
    <property type="protein sequence ID" value="EHB12434.1"/>
    <property type="molecule type" value="Genomic_DNA"/>
</dbReference>
<reference evidence="21" key="3">
    <citation type="submission" date="2025-04" db="UniProtKB">
        <authorList>
            <consortium name="RefSeq"/>
        </authorList>
    </citation>
    <scope>IDENTIFICATION</scope>
</reference>
<dbReference type="SUPFAM" id="SSF51556">
    <property type="entry name" value="Metallo-dependent hydrolases"/>
    <property type="match status" value="1"/>
</dbReference>
<evidence type="ECO:0000259" key="15">
    <source>
        <dbReference type="Pfam" id="PF00962"/>
    </source>
</evidence>
<comment type="subcellular location">
    <subcellularLocation>
        <location evidence="2">Secreted</location>
    </subcellularLocation>
</comment>
<comment type="function">
    <text evidence="10">Adenosine deaminase that may contribute to the degradation of extracellular adenosine, a signaling molecule that controls a variety of cellular responses. Requires elevated adenosine levels for optimal enzyme activity. Binds to cell surfaces via proteoglycans and may play a role in the regulation of cell proliferation and differentiation, independently of its enzyme activity.</text>
</comment>
<feature type="signal peptide" evidence="14">
    <location>
        <begin position="1"/>
        <end position="19"/>
    </location>
</feature>
<evidence type="ECO:0000256" key="13">
    <source>
        <dbReference type="ARBA" id="ARBA00080052"/>
    </source>
</evidence>
<dbReference type="InterPro" id="IPR001365">
    <property type="entry name" value="A_deaminase_dom"/>
</dbReference>
<evidence type="ECO:0000256" key="5">
    <source>
        <dbReference type="ARBA" id="ARBA00022525"/>
    </source>
</evidence>
<dbReference type="EMBL" id="GEBF01000974">
    <property type="protein sequence ID" value="JAO02659.1"/>
    <property type="molecule type" value="Transcribed_RNA"/>
</dbReference>
<dbReference type="Pfam" id="PF08451">
    <property type="entry name" value="A_deaminase_N"/>
    <property type="match status" value="1"/>
</dbReference>
<evidence type="ECO:0000259" key="16">
    <source>
        <dbReference type="Pfam" id="PF08451"/>
    </source>
</evidence>
<evidence type="ECO:0000256" key="2">
    <source>
        <dbReference type="ARBA" id="ARBA00004613"/>
    </source>
</evidence>
<dbReference type="CTD" id="51816"/>
<dbReference type="eggNOG" id="KOG1097">
    <property type="taxonomic scope" value="Eukaryota"/>
</dbReference>
<keyword evidence="8" id="KW-0378">Hydrolase</keyword>
<evidence type="ECO:0000256" key="4">
    <source>
        <dbReference type="ARBA" id="ARBA00012784"/>
    </source>
</evidence>
<evidence type="ECO:0000256" key="9">
    <source>
        <dbReference type="ARBA" id="ARBA00047764"/>
    </source>
</evidence>
<dbReference type="EC" id="3.5.4.4" evidence="4"/>
<dbReference type="Gene3D" id="3.20.20.140">
    <property type="entry name" value="Metal-dependent hydrolases"/>
    <property type="match status" value="1"/>
</dbReference>
<dbReference type="GeneID" id="101704143"/>
<evidence type="ECO:0000256" key="7">
    <source>
        <dbReference type="ARBA" id="ARBA00022729"/>
    </source>
</evidence>
<dbReference type="CDD" id="cd01321">
    <property type="entry name" value="ADGF"/>
    <property type="match status" value="1"/>
</dbReference>
<accession>G5BT23</accession>
<reference evidence="17 19" key="1">
    <citation type="journal article" date="2011" name="Nature">
        <title>Genome sequencing reveals insights into physiology and longevity of the naked mole rat.</title>
        <authorList>
            <person name="Kim E.B."/>
            <person name="Fang X."/>
            <person name="Fushan A.A."/>
            <person name="Huang Z."/>
            <person name="Lobanov A.V."/>
            <person name="Han L."/>
            <person name="Marino S.M."/>
            <person name="Sun X."/>
            <person name="Turanov A.A."/>
            <person name="Yang P."/>
            <person name="Yim S.H."/>
            <person name="Zhao X."/>
            <person name="Kasaikina M.V."/>
            <person name="Stoletzki N."/>
            <person name="Peng C."/>
            <person name="Polak P."/>
            <person name="Xiong Z."/>
            <person name="Kiezun A."/>
            <person name="Zhu Y."/>
            <person name="Chen Y."/>
            <person name="Kryukov G.V."/>
            <person name="Zhang Q."/>
            <person name="Peshkin L."/>
            <person name="Yang L."/>
            <person name="Bronson R.T."/>
            <person name="Buffenstein R."/>
            <person name="Wang B."/>
            <person name="Han C."/>
            <person name="Li Q."/>
            <person name="Chen L."/>
            <person name="Zhao W."/>
            <person name="Sunyaev S.R."/>
            <person name="Park T.J."/>
            <person name="Zhang G."/>
            <person name="Wang J."/>
            <person name="Gladyshev V.N."/>
        </authorList>
    </citation>
    <scope>NUCLEOTIDE SEQUENCE [LARGE SCALE GENOMIC DNA]</scope>
</reference>
<comment type="similarity">
    <text evidence="3">Belongs to the metallo-dependent hydrolases superfamily. Adenosine and AMP deaminases family. ADGF subfamily.</text>
</comment>
<keyword evidence="7 14" id="KW-0732">Signal</keyword>
<dbReference type="InterPro" id="IPR032466">
    <property type="entry name" value="Metal_Hydrolase"/>
</dbReference>
<comment type="cofactor">
    <cofactor evidence="1">
        <name>Zn(2+)</name>
        <dbReference type="ChEBI" id="CHEBI:29105"/>
    </cofactor>
</comment>
<dbReference type="FunFam" id="3.20.20.140:FF:000017">
    <property type="entry name" value="Adenosine deaminase 2"/>
    <property type="match status" value="1"/>
</dbReference>
<dbReference type="Proteomes" id="UP000006813">
    <property type="component" value="Unassembled WGS sequence"/>
</dbReference>
<keyword evidence="20" id="KW-1185">Reference proteome</keyword>
<evidence type="ECO:0000256" key="14">
    <source>
        <dbReference type="SAM" id="SignalP"/>
    </source>
</evidence>
<organism evidence="17 19">
    <name type="scientific">Heterocephalus glaber</name>
    <name type="common">Naked mole rat</name>
    <dbReference type="NCBI Taxonomy" id="10181"/>
    <lineage>
        <taxon>Eukaryota</taxon>
        <taxon>Metazoa</taxon>
        <taxon>Chordata</taxon>
        <taxon>Craniata</taxon>
        <taxon>Vertebrata</taxon>
        <taxon>Euteleostomi</taxon>
        <taxon>Mammalia</taxon>
        <taxon>Eutheria</taxon>
        <taxon>Euarchontoglires</taxon>
        <taxon>Glires</taxon>
        <taxon>Rodentia</taxon>
        <taxon>Hystricomorpha</taxon>
        <taxon>Bathyergidae</taxon>
        <taxon>Heterocephalus</taxon>
    </lineage>
</organism>
<dbReference type="PANTHER" id="PTHR11409:SF39">
    <property type="entry name" value="ADENOSINE DEAMINASE 2"/>
    <property type="match status" value="1"/>
</dbReference>
<dbReference type="AlphaFoldDB" id="G5BT23"/>
<dbReference type="OrthoDB" id="9579020at2759"/>
<dbReference type="STRING" id="10181.G5BT23"/>
<proteinExistence type="inferred from homology"/>
<evidence type="ECO:0000256" key="6">
    <source>
        <dbReference type="ARBA" id="ARBA00022723"/>
    </source>
</evidence>
<dbReference type="GO" id="GO:0005615">
    <property type="term" value="C:extracellular space"/>
    <property type="evidence" value="ECO:0007669"/>
    <property type="project" value="InterPro"/>
</dbReference>
<dbReference type="GO" id="GO:0004000">
    <property type="term" value="F:adenosine deaminase activity"/>
    <property type="evidence" value="ECO:0007669"/>
    <property type="project" value="InterPro"/>
</dbReference>
<evidence type="ECO:0000256" key="8">
    <source>
        <dbReference type="ARBA" id="ARBA00022801"/>
    </source>
</evidence>
<evidence type="ECO:0000313" key="21">
    <source>
        <dbReference type="RefSeq" id="XP_021108361.1"/>
    </source>
</evidence>
<evidence type="ECO:0000256" key="1">
    <source>
        <dbReference type="ARBA" id="ARBA00001947"/>
    </source>
</evidence>
<dbReference type="InterPro" id="IPR006330">
    <property type="entry name" value="Ado/ade_deaminase"/>
</dbReference>
<dbReference type="InterPro" id="IPR013659">
    <property type="entry name" value="A_deaminase_N"/>
</dbReference>
<sequence>MAVQVPLGWPALLPLVVVAATSLVSTNTYIDDLRKELLLKEKTMRLGMSVEMKGQEKKVNKYLMGLKSGEVEEAKETLQFPPSMHFFWAKSLIENSKVFHILQKMPKGAALHLHEFSLVSTEWVVKNITYRPHCYFCATQRGDLLFKFANPPPRNPKTRECSQWFSMEELRKKMKPKDVIEFDKSLQRVFSLVTKNPERTYSSQDALRTKLQRIFMSISGLVLHAPVFKDYIFQALKEFYQDKVLFLEIRTRLMPVYELDGQIHDALWMVKAYQEAVVKFRAIHPEFMGLRLILSESKSKSVALVTDAIVQTIILRRRFPDMVAGFDLVGWEDTGHSLYFYKEALMIPHKYGVRLPYFLHAGETDWYGTQADTNLVDAVIMNATRIGHGFALTKHPVVTAYARAKDIPIEVCPISNQVMKLVSDLRNHPAAALMAQGYPMVISSDNPAVHGAKGLSYDFYEAFMGIGGRSADLRTLKLLIMNSIKYSSLPKAEKDFFMNAWAVEWDHFIEGLARKLA</sequence>
<feature type="domain" description="Adenosine deaminase" evidence="15">
    <location>
        <begin position="216"/>
        <end position="495"/>
    </location>
</feature>
<dbReference type="InterPro" id="IPR006331">
    <property type="entry name" value="ADGF"/>
</dbReference>
<dbReference type="GO" id="GO:0046103">
    <property type="term" value="P:inosine biosynthetic process"/>
    <property type="evidence" value="ECO:0007669"/>
    <property type="project" value="TreeGrafter"/>
</dbReference>
<keyword evidence="6" id="KW-0479">Metal-binding</keyword>
<evidence type="ECO:0000313" key="17">
    <source>
        <dbReference type="EMBL" id="EHB12434.1"/>
    </source>
</evidence>
<evidence type="ECO:0000313" key="19">
    <source>
        <dbReference type="Proteomes" id="UP000006813"/>
    </source>
</evidence>
<dbReference type="PANTHER" id="PTHR11409">
    <property type="entry name" value="ADENOSINE DEAMINASE"/>
    <property type="match status" value="1"/>
</dbReference>
<evidence type="ECO:0000256" key="10">
    <source>
        <dbReference type="ARBA" id="ARBA00058629"/>
    </source>
</evidence>
<dbReference type="GO" id="GO:0046872">
    <property type="term" value="F:metal ion binding"/>
    <property type="evidence" value="ECO:0007669"/>
    <property type="project" value="UniProtKB-KW"/>
</dbReference>
<feature type="chain" id="PRO_5007661144" description="Adenosine deaminase 2" evidence="14">
    <location>
        <begin position="20"/>
        <end position="517"/>
    </location>
</feature>
<dbReference type="Proteomes" id="UP000694906">
    <property type="component" value="Unplaced"/>
</dbReference>
<evidence type="ECO:0000256" key="3">
    <source>
        <dbReference type="ARBA" id="ARBA00006083"/>
    </source>
</evidence>
<keyword evidence="5" id="KW-0964">Secreted</keyword>
<comment type="catalytic activity">
    <reaction evidence="9">
        <text>adenosine + H2O + H(+) = inosine + NH4(+)</text>
        <dbReference type="Rhea" id="RHEA:24408"/>
        <dbReference type="ChEBI" id="CHEBI:15377"/>
        <dbReference type="ChEBI" id="CHEBI:15378"/>
        <dbReference type="ChEBI" id="CHEBI:16335"/>
        <dbReference type="ChEBI" id="CHEBI:17596"/>
        <dbReference type="ChEBI" id="CHEBI:28938"/>
        <dbReference type="EC" id="3.5.4.4"/>
    </reaction>
</comment>
<evidence type="ECO:0000313" key="18">
    <source>
        <dbReference type="EMBL" id="JAO02659.1"/>
    </source>
</evidence>
<dbReference type="NCBIfam" id="TIGR01431">
    <property type="entry name" value="adm_rel"/>
    <property type="match status" value="1"/>
</dbReference>
<protein>
    <recommendedName>
        <fullName evidence="12">Adenosine deaminase 2</fullName>
        <ecNumber evidence="4">3.5.4.4</ecNumber>
    </recommendedName>
    <alternativeName>
        <fullName evidence="13">Cat eye syndrome critical region protein 1</fullName>
    </alternativeName>
</protein>
<dbReference type="OMA" id="QEDVGHP"/>
<dbReference type="GO" id="GO:0006154">
    <property type="term" value="P:adenosine catabolic process"/>
    <property type="evidence" value="ECO:0007669"/>
    <property type="project" value="InterPro"/>
</dbReference>
<evidence type="ECO:0000256" key="11">
    <source>
        <dbReference type="ARBA" id="ARBA00063241"/>
    </source>
</evidence>
<dbReference type="RefSeq" id="XP_021108361.1">
    <property type="nucleotide sequence ID" value="XM_021252702.1"/>
</dbReference>
<reference evidence="18" key="2">
    <citation type="submission" date="2015-10" db="EMBL/GenBank/DDBJ databases">
        <title>FRAMA: From RNA-seq data to annotated mRNA assemblies.</title>
        <authorList>
            <person name="Bens M."/>
            <person name="Sahm A."/>
            <person name="Jahn N."/>
            <person name="Morhart M."/>
            <person name="Holtze S."/>
            <person name="Hildebrandt T.B."/>
            <person name="Platzer M."/>
            <person name="Szafranski K."/>
        </authorList>
    </citation>
    <scope>NUCLEOTIDE SEQUENCE</scope>
    <source>
        <tissue evidence="18">Testis</tissue>
    </source>
</reference>
<name>G5BT23_HETGA</name>
<gene>
    <name evidence="21" type="primary">Ada2</name>
    <name evidence="18" type="synonym">CECR1</name>
    <name evidence="17" type="ORF">GW7_16923</name>
</gene>
<evidence type="ECO:0000313" key="20">
    <source>
        <dbReference type="Proteomes" id="UP000694906"/>
    </source>
</evidence>
<dbReference type="Pfam" id="PF00962">
    <property type="entry name" value="A_deaminase"/>
    <property type="match status" value="1"/>
</dbReference>